<evidence type="ECO:0000256" key="5">
    <source>
        <dbReference type="ARBA" id="ARBA00023163"/>
    </source>
</evidence>
<evidence type="ECO:0000256" key="2">
    <source>
        <dbReference type="ARBA" id="ARBA00023015"/>
    </source>
</evidence>
<dbReference type="GO" id="GO:0016987">
    <property type="term" value="F:sigma factor activity"/>
    <property type="evidence" value="ECO:0007669"/>
    <property type="project" value="UniProtKB-KW"/>
</dbReference>
<evidence type="ECO:0000313" key="9">
    <source>
        <dbReference type="Proteomes" id="UP000317178"/>
    </source>
</evidence>
<dbReference type="Proteomes" id="UP000317178">
    <property type="component" value="Chromosome"/>
</dbReference>
<dbReference type="PANTHER" id="PTHR43133">
    <property type="entry name" value="RNA POLYMERASE ECF-TYPE SIGMA FACTO"/>
    <property type="match status" value="1"/>
</dbReference>
<evidence type="ECO:0000259" key="7">
    <source>
        <dbReference type="Pfam" id="PF08281"/>
    </source>
</evidence>
<dbReference type="GO" id="GO:0003677">
    <property type="term" value="F:DNA binding"/>
    <property type="evidence" value="ECO:0007669"/>
    <property type="project" value="UniProtKB-KW"/>
</dbReference>
<dbReference type="InterPro" id="IPR007627">
    <property type="entry name" value="RNA_pol_sigma70_r2"/>
</dbReference>
<dbReference type="CDD" id="cd06171">
    <property type="entry name" value="Sigma70_r4"/>
    <property type="match status" value="1"/>
</dbReference>
<dbReference type="SUPFAM" id="SSF88659">
    <property type="entry name" value="Sigma3 and sigma4 domains of RNA polymerase sigma factors"/>
    <property type="match status" value="1"/>
</dbReference>
<dbReference type="GO" id="GO:0006352">
    <property type="term" value="P:DNA-templated transcription initiation"/>
    <property type="evidence" value="ECO:0007669"/>
    <property type="project" value="InterPro"/>
</dbReference>
<dbReference type="PANTHER" id="PTHR43133:SF8">
    <property type="entry name" value="RNA POLYMERASE SIGMA FACTOR HI_1459-RELATED"/>
    <property type="match status" value="1"/>
</dbReference>
<keyword evidence="2" id="KW-0805">Transcription regulation</keyword>
<dbReference type="AlphaFoldDB" id="A0A518CH44"/>
<gene>
    <name evidence="8" type="primary">rpoE_1</name>
    <name evidence="8" type="ORF">Pla110_02470</name>
</gene>
<name>A0A518CH44_9PLAN</name>
<evidence type="ECO:0000313" key="8">
    <source>
        <dbReference type="EMBL" id="QDU78543.1"/>
    </source>
</evidence>
<dbReference type="InterPro" id="IPR039425">
    <property type="entry name" value="RNA_pol_sigma-70-like"/>
</dbReference>
<dbReference type="NCBIfam" id="TIGR02937">
    <property type="entry name" value="sigma70-ECF"/>
    <property type="match status" value="1"/>
</dbReference>
<evidence type="ECO:0000256" key="4">
    <source>
        <dbReference type="ARBA" id="ARBA00023125"/>
    </source>
</evidence>
<dbReference type="InterPro" id="IPR013325">
    <property type="entry name" value="RNA_pol_sigma_r2"/>
</dbReference>
<evidence type="ECO:0000256" key="3">
    <source>
        <dbReference type="ARBA" id="ARBA00023082"/>
    </source>
</evidence>
<keyword evidence="3" id="KW-0731">Sigma factor</keyword>
<comment type="similarity">
    <text evidence="1">Belongs to the sigma-70 factor family. ECF subfamily.</text>
</comment>
<feature type="domain" description="RNA polymerase sigma factor 70 region 4 type 2" evidence="7">
    <location>
        <begin position="165"/>
        <end position="216"/>
    </location>
</feature>
<dbReference type="OrthoDB" id="9796555at2"/>
<keyword evidence="5" id="KW-0804">Transcription</keyword>
<dbReference type="Gene3D" id="1.10.1740.10">
    <property type="match status" value="1"/>
</dbReference>
<dbReference type="InterPro" id="IPR014284">
    <property type="entry name" value="RNA_pol_sigma-70_dom"/>
</dbReference>
<reference evidence="8 9" key="1">
    <citation type="submission" date="2019-02" db="EMBL/GenBank/DDBJ databases">
        <title>Deep-cultivation of Planctomycetes and their phenomic and genomic characterization uncovers novel biology.</title>
        <authorList>
            <person name="Wiegand S."/>
            <person name="Jogler M."/>
            <person name="Boedeker C."/>
            <person name="Pinto D."/>
            <person name="Vollmers J."/>
            <person name="Rivas-Marin E."/>
            <person name="Kohn T."/>
            <person name="Peeters S.H."/>
            <person name="Heuer A."/>
            <person name="Rast P."/>
            <person name="Oberbeckmann S."/>
            <person name="Bunk B."/>
            <person name="Jeske O."/>
            <person name="Meyerdierks A."/>
            <person name="Storesund J.E."/>
            <person name="Kallscheuer N."/>
            <person name="Luecker S."/>
            <person name="Lage O.M."/>
            <person name="Pohl T."/>
            <person name="Merkel B.J."/>
            <person name="Hornburger P."/>
            <person name="Mueller R.-W."/>
            <person name="Bruemmer F."/>
            <person name="Labrenz M."/>
            <person name="Spormann A.M."/>
            <person name="Op den Camp H."/>
            <person name="Overmann J."/>
            <person name="Amann R."/>
            <person name="Jetten M.S.M."/>
            <person name="Mascher T."/>
            <person name="Medema M.H."/>
            <person name="Devos D.P."/>
            <person name="Kaster A.-K."/>
            <person name="Ovreas L."/>
            <person name="Rohde M."/>
            <person name="Galperin M.Y."/>
            <person name="Jogler C."/>
        </authorList>
    </citation>
    <scope>NUCLEOTIDE SEQUENCE [LARGE SCALE GENOMIC DNA]</scope>
    <source>
        <strain evidence="8 9">Pla110</strain>
    </source>
</reference>
<dbReference type="EMBL" id="CP036281">
    <property type="protein sequence ID" value="QDU78543.1"/>
    <property type="molecule type" value="Genomic_DNA"/>
</dbReference>
<proteinExistence type="inferred from homology"/>
<dbReference type="InterPro" id="IPR013324">
    <property type="entry name" value="RNA_pol_sigma_r3/r4-like"/>
</dbReference>
<evidence type="ECO:0000256" key="1">
    <source>
        <dbReference type="ARBA" id="ARBA00010641"/>
    </source>
</evidence>
<protein>
    <submittedName>
        <fullName evidence="8">ECF RNA polymerase sigma-E factor</fullName>
    </submittedName>
</protein>
<accession>A0A518CH44</accession>
<dbReference type="Gene3D" id="1.10.10.10">
    <property type="entry name" value="Winged helix-like DNA-binding domain superfamily/Winged helix DNA-binding domain"/>
    <property type="match status" value="1"/>
</dbReference>
<dbReference type="InterPro" id="IPR013249">
    <property type="entry name" value="RNA_pol_sigma70_r4_t2"/>
</dbReference>
<dbReference type="Pfam" id="PF08281">
    <property type="entry name" value="Sigma70_r4_2"/>
    <property type="match status" value="1"/>
</dbReference>
<keyword evidence="4" id="KW-0238">DNA-binding</keyword>
<dbReference type="SUPFAM" id="SSF88946">
    <property type="entry name" value="Sigma2 domain of RNA polymerase sigma factors"/>
    <property type="match status" value="1"/>
</dbReference>
<dbReference type="InterPro" id="IPR036388">
    <property type="entry name" value="WH-like_DNA-bd_sf"/>
</dbReference>
<keyword evidence="9" id="KW-1185">Reference proteome</keyword>
<dbReference type="Pfam" id="PF04542">
    <property type="entry name" value="Sigma70_r2"/>
    <property type="match status" value="1"/>
</dbReference>
<feature type="domain" description="RNA polymerase sigma-70 region 2" evidence="6">
    <location>
        <begin position="67"/>
        <end position="134"/>
    </location>
</feature>
<evidence type="ECO:0000259" key="6">
    <source>
        <dbReference type="Pfam" id="PF04542"/>
    </source>
</evidence>
<dbReference type="KEGG" id="plon:Pla110_02470"/>
<sequence>MFLCVTVYFFPFPIAGWIMTASKASTRQADQSADRTEPDSCSQEEEGQEKIWIEGTLAGESEAFAKLVERYQQEMAAQMWRFSRDRNVHEELVQDVFVEVYRSLGSFRYESPLLHWVRKIGVRVGYRYWKQKDRKKEKVSLSQMPYDSTEANTDQLQSAEQAGNLLHAMLEQLPPRDRMILTLIYWEEHTVEEAAEVTGWSKSLVKVQAFRARKKLKQLLQEQGTT</sequence>
<organism evidence="8 9">
    <name type="scientific">Polystyrenella longa</name>
    <dbReference type="NCBI Taxonomy" id="2528007"/>
    <lineage>
        <taxon>Bacteria</taxon>
        <taxon>Pseudomonadati</taxon>
        <taxon>Planctomycetota</taxon>
        <taxon>Planctomycetia</taxon>
        <taxon>Planctomycetales</taxon>
        <taxon>Planctomycetaceae</taxon>
        <taxon>Polystyrenella</taxon>
    </lineage>
</organism>